<dbReference type="RefSeq" id="WP_418160882.1">
    <property type="nucleotide sequence ID" value="NZ_JBBLZC010000021.1"/>
</dbReference>
<feature type="domain" description="Malonyl-CoA decarboxylase C-terminal" evidence="1">
    <location>
        <begin position="161"/>
        <end position="405"/>
    </location>
</feature>
<dbReference type="PANTHER" id="PTHR28641">
    <property type="match status" value="1"/>
</dbReference>
<dbReference type="InterPro" id="IPR038351">
    <property type="entry name" value="MCD_N_sf"/>
</dbReference>
<organism evidence="3 4">
    <name type="scientific">Benzoatithermus flavus</name>
    <dbReference type="NCBI Taxonomy" id="3108223"/>
    <lineage>
        <taxon>Bacteria</taxon>
        <taxon>Pseudomonadati</taxon>
        <taxon>Pseudomonadota</taxon>
        <taxon>Alphaproteobacteria</taxon>
        <taxon>Geminicoccales</taxon>
        <taxon>Geminicoccaceae</taxon>
        <taxon>Benzoatithermus</taxon>
    </lineage>
</organism>
<dbReference type="Pfam" id="PF17408">
    <property type="entry name" value="MCD_N"/>
    <property type="match status" value="1"/>
</dbReference>
<accession>A0ABU8XXA3</accession>
<dbReference type="Proteomes" id="UP001375743">
    <property type="component" value="Unassembled WGS sequence"/>
</dbReference>
<sequence length="437" mass="48926">MLDQLWTSIADAGRELVRGRLGSRRRATIQSLCRDLLSTKGEASGAALARELVEAYRMMTDEERQSFFTMLAQDYAADPTRILAAVEAYRQDPSPRSVQALRRACETPRHELFRRMNTAPGGTRAIVDLRRQLLAYLPDRPDLEPVDADLHDLLTGWFNPGFLTLTRIDWNSPASLLEKFLRYEKVHKMRALEDLKRRLAADRRCFAFFHPALPDEPLIFVEVALVTGMADRIQPLIDPEAPVGDPESADAAIFYSINNCLEGLRGVTLGNFLIKLVVADLAREFPDLKTYATLSPVPGFSAWLRQALADSGNKVIAAADRKLLAALDRPGWHREPETVEKLKGVLCRLCAHYLVREKRSGRPRDPVARFHLGNGARLERINWLGDVSAKGLEESFGLLVNYKYDTGQIERNHELYTNTGEVVISSAVKGLLPAQAG</sequence>
<dbReference type="Gene3D" id="1.20.140.90">
    <property type="entry name" value="Malonyl-CoA decarboxylase, oligemerization domain"/>
    <property type="match status" value="1"/>
</dbReference>
<dbReference type="InterPro" id="IPR035372">
    <property type="entry name" value="MCD_N"/>
</dbReference>
<protein>
    <submittedName>
        <fullName evidence="3">Malonyl-CoA decarboxylase</fullName>
    </submittedName>
</protein>
<name>A0ABU8XXA3_9PROT</name>
<evidence type="ECO:0000259" key="1">
    <source>
        <dbReference type="Pfam" id="PF05292"/>
    </source>
</evidence>
<dbReference type="InterPro" id="IPR038917">
    <property type="entry name" value="Malonyl_CoA_deC"/>
</dbReference>
<dbReference type="PANTHER" id="PTHR28641:SF1">
    <property type="entry name" value="MALONYL-COA DECARBOXYLASE, MITOCHONDRIAL"/>
    <property type="match status" value="1"/>
</dbReference>
<feature type="domain" description="Malonyl-CoA decarboxylase N-terminal" evidence="2">
    <location>
        <begin position="75"/>
        <end position="158"/>
    </location>
</feature>
<dbReference type="EMBL" id="JBBLZC010000021">
    <property type="protein sequence ID" value="MEK0085035.1"/>
    <property type="molecule type" value="Genomic_DNA"/>
</dbReference>
<comment type="caution">
    <text evidence="3">The sequence shown here is derived from an EMBL/GenBank/DDBJ whole genome shotgun (WGS) entry which is preliminary data.</text>
</comment>
<evidence type="ECO:0000313" key="4">
    <source>
        <dbReference type="Proteomes" id="UP001375743"/>
    </source>
</evidence>
<dbReference type="Gene3D" id="3.40.630.150">
    <property type="entry name" value="Malonyl-CoA decarboxylase, catalytic domain"/>
    <property type="match status" value="1"/>
</dbReference>
<evidence type="ECO:0000313" key="3">
    <source>
        <dbReference type="EMBL" id="MEK0085035.1"/>
    </source>
</evidence>
<keyword evidence="4" id="KW-1185">Reference proteome</keyword>
<dbReference type="InterPro" id="IPR007956">
    <property type="entry name" value="Malonyl_CoA_deC_C"/>
</dbReference>
<dbReference type="InterPro" id="IPR042303">
    <property type="entry name" value="Malonyl_CoA_deC_C_sf"/>
</dbReference>
<proteinExistence type="predicted"/>
<gene>
    <name evidence="3" type="ORF">U1T56_17915</name>
</gene>
<reference evidence="3 4" key="1">
    <citation type="submission" date="2024-01" db="EMBL/GenBank/DDBJ databases">
        <title>Multi-omics insights into the function and evolution of sodium benzoate biodegradation pathways in Benzoatithermus flavus gen. nov., sp. nov. from hot spring.</title>
        <authorList>
            <person name="Hu C.-J."/>
            <person name="Li W.-J."/>
        </authorList>
    </citation>
    <scope>NUCLEOTIDE SEQUENCE [LARGE SCALE GENOMIC DNA]</scope>
    <source>
        <strain evidence="3 4">SYSU G07066</strain>
    </source>
</reference>
<dbReference type="Pfam" id="PF05292">
    <property type="entry name" value="MCD"/>
    <property type="match status" value="1"/>
</dbReference>
<evidence type="ECO:0000259" key="2">
    <source>
        <dbReference type="Pfam" id="PF17408"/>
    </source>
</evidence>